<proteinExistence type="predicted"/>
<dbReference type="SUPFAM" id="SSF81340">
    <property type="entry name" value="Clc chloride channel"/>
    <property type="match status" value="1"/>
</dbReference>
<feature type="transmembrane region" description="Helical" evidence="8">
    <location>
        <begin position="12"/>
        <end position="36"/>
    </location>
</feature>
<feature type="transmembrane region" description="Helical" evidence="8">
    <location>
        <begin position="363"/>
        <end position="386"/>
    </location>
</feature>
<evidence type="ECO:0000256" key="4">
    <source>
        <dbReference type="ARBA" id="ARBA00022989"/>
    </source>
</evidence>
<dbReference type="PANTHER" id="PTHR45711">
    <property type="entry name" value="CHLORIDE CHANNEL PROTEIN"/>
    <property type="match status" value="1"/>
</dbReference>
<dbReference type="GO" id="GO:0005886">
    <property type="term" value="C:plasma membrane"/>
    <property type="evidence" value="ECO:0007669"/>
    <property type="project" value="TreeGrafter"/>
</dbReference>
<dbReference type="InterPro" id="IPR001807">
    <property type="entry name" value="ClC"/>
</dbReference>
<dbReference type="PANTHER" id="PTHR45711:SF6">
    <property type="entry name" value="CHLORIDE CHANNEL PROTEIN"/>
    <property type="match status" value="1"/>
</dbReference>
<feature type="transmembrane region" description="Helical" evidence="8">
    <location>
        <begin position="294"/>
        <end position="315"/>
    </location>
</feature>
<evidence type="ECO:0000256" key="8">
    <source>
        <dbReference type="SAM" id="Phobius"/>
    </source>
</evidence>
<dbReference type="Proteomes" id="UP000515663">
    <property type="component" value="Chromosome"/>
</dbReference>
<dbReference type="GO" id="GO:0005247">
    <property type="term" value="F:voltage-gated chloride channel activity"/>
    <property type="evidence" value="ECO:0007669"/>
    <property type="project" value="TreeGrafter"/>
</dbReference>
<evidence type="ECO:0000256" key="1">
    <source>
        <dbReference type="ARBA" id="ARBA00004141"/>
    </source>
</evidence>
<organism evidence="9 10">
    <name type="scientific">Gordonia jinghuaiqii</name>
    <dbReference type="NCBI Taxonomy" id="2758710"/>
    <lineage>
        <taxon>Bacteria</taxon>
        <taxon>Bacillati</taxon>
        <taxon>Actinomycetota</taxon>
        <taxon>Actinomycetes</taxon>
        <taxon>Mycobacteriales</taxon>
        <taxon>Gordoniaceae</taxon>
        <taxon>Gordonia</taxon>
    </lineage>
</organism>
<evidence type="ECO:0000256" key="6">
    <source>
        <dbReference type="ARBA" id="ARBA00023136"/>
    </source>
</evidence>
<feature type="transmembrane region" description="Helical" evidence="8">
    <location>
        <begin position="56"/>
        <end position="79"/>
    </location>
</feature>
<accession>A0A7D7LX89</accession>
<sequence length="442" mass="44636">MESAQHSSPGLTRLCVLAVVAGAVTGFVGGGFRWCLDHLTRWRLDMLDWSAGLGVPGWFIPVAVTAAGATVGALVVRFVPESSGSGIQQVEAVERGEASPSPPRLIPAKFLGGLAAMGSGLVLGREGPTVHMGAVVGSETGRRAGLDDNDIRALQTSMSGAGLAVAFTAPVGGALFALEEVSRSFRMRVVLPTILGVAVAVACGRLILGDRPDFVVGAVAAPSIVLLPVFVIFGLLTGLVGIAYTKVTLGAIAAVRGIVRVPPIAKATIIGAIIGALLAIDAQAAGGGDGLAQSIFDGGIVLPAIAALLVVRFFAGPLSYAAGTPGGLFAPMLAIGALWGVLFAAGVDVLFPQADSSLRDAMVLAGMAALFGAVVRAPLTGLVLVMEMTATTTVAVPMLAATAMAVLVAHLASVPPIYDSLREQMLADHRRPPPPGPTTSAA</sequence>
<dbReference type="CDD" id="cd01031">
    <property type="entry name" value="EriC"/>
    <property type="match status" value="1"/>
</dbReference>
<name>A0A7D7LX89_9ACTN</name>
<keyword evidence="5" id="KW-0406">Ion transport</keyword>
<dbReference type="KEGG" id="gji:H1R19_19125"/>
<keyword evidence="7" id="KW-0868">Chloride</keyword>
<comment type="subcellular location">
    <subcellularLocation>
        <location evidence="1">Membrane</location>
        <topology evidence="1">Multi-pass membrane protein</topology>
    </subcellularLocation>
</comment>
<feature type="transmembrane region" description="Helical" evidence="8">
    <location>
        <begin position="264"/>
        <end position="282"/>
    </location>
</feature>
<evidence type="ECO:0000256" key="5">
    <source>
        <dbReference type="ARBA" id="ARBA00023065"/>
    </source>
</evidence>
<feature type="transmembrane region" description="Helical" evidence="8">
    <location>
        <begin position="215"/>
        <end position="244"/>
    </location>
</feature>
<gene>
    <name evidence="9" type="ORF">H1R19_19125</name>
</gene>
<evidence type="ECO:0000256" key="2">
    <source>
        <dbReference type="ARBA" id="ARBA00022448"/>
    </source>
</evidence>
<keyword evidence="2" id="KW-0813">Transport</keyword>
<keyword evidence="3 8" id="KW-0812">Transmembrane</keyword>
<reference evidence="10" key="1">
    <citation type="submission" date="2020-07" db="EMBL/GenBank/DDBJ databases">
        <title>novel species isolated from the respiratory tract of Marmot.</title>
        <authorList>
            <person name="Zhang G."/>
        </authorList>
    </citation>
    <scope>NUCLEOTIDE SEQUENCE [LARGE SCALE GENOMIC DNA]</scope>
    <source>
        <strain evidence="10">686</strain>
    </source>
</reference>
<dbReference type="PRINTS" id="PR00762">
    <property type="entry name" value="CLCHANNEL"/>
</dbReference>
<keyword evidence="10" id="KW-1185">Reference proteome</keyword>
<protein>
    <submittedName>
        <fullName evidence="9">ClC family H(+)/Cl(-) exchange transporter</fullName>
    </submittedName>
</protein>
<dbReference type="Pfam" id="PF00654">
    <property type="entry name" value="Voltage_CLC"/>
    <property type="match status" value="1"/>
</dbReference>
<dbReference type="RefSeq" id="WP_219849824.1">
    <property type="nucleotide sequence ID" value="NZ_CP059491.1"/>
</dbReference>
<feature type="transmembrane region" description="Helical" evidence="8">
    <location>
        <begin position="398"/>
        <end position="418"/>
    </location>
</feature>
<keyword evidence="4 8" id="KW-1133">Transmembrane helix</keyword>
<dbReference type="EMBL" id="CP059491">
    <property type="protein sequence ID" value="QMT00956.1"/>
    <property type="molecule type" value="Genomic_DNA"/>
</dbReference>
<evidence type="ECO:0000256" key="3">
    <source>
        <dbReference type="ARBA" id="ARBA00022692"/>
    </source>
</evidence>
<evidence type="ECO:0000313" key="10">
    <source>
        <dbReference type="Proteomes" id="UP000515663"/>
    </source>
</evidence>
<evidence type="ECO:0000313" key="9">
    <source>
        <dbReference type="EMBL" id="QMT00956.1"/>
    </source>
</evidence>
<dbReference type="InterPro" id="IPR014743">
    <property type="entry name" value="Cl-channel_core"/>
</dbReference>
<dbReference type="Gene3D" id="1.10.3080.10">
    <property type="entry name" value="Clc chloride channel"/>
    <property type="match status" value="1"/>
</dbReference>
<feature type="transmembrane region" description="Helical" evidence="8">
    <location>
        <begin position="327"/>
        <end position="351"/>
    </location>
</feature>
<feature type="transmembrane region" description="Helical" evidence="8">
    <location>
        <begin position="190"/>
        <end position="208"/>
    </location>
</feature>
<dbReference type="AlphaFoldDB" id="A0A7D7LX89"/>
<keyword evidence="6 8" id="KW-0472">Membrane</keyword>
<feature type="transmembrane region" description="Helical" evidence="8">
    <location>
        <begin position="160"/>
        <end position="178"/>
    </location>
</feature>
<evidence type="ECO:0000256" key="7">
    <source>
        <dbReference type="ARBA" id="ARBA00023214"/>
    </source>
</evidence>